<gene>
    <name evidence="1" type="ORF">MSPICULIGERA_LOCUS1283</name>
</gene>
<dbReference type="EMBL" id="CATQJA010000357">
    <property type="protein sequence ID" value="CAJ0559494.1"/>
    <property type="molecule type" value="Genomic_DNA"/>
</dbReference>
<organism evidence="1 2">
    <name type="scientific">Mesorhabditis spiculigera</name>
    <dbReference type="NCBI Taxonomy" id="96644"/>
    <lineage>
        <taxon>Eukaryota</taxon>
        <taxon>Metazoa</taxon>
        <taxon>Ecdysozoa</taxon>
        <taxon>Nematoda</taxon>
        <taxon>Chromadorea</taxon>
        <taxon>Rhabditida</taxon>
        <taxon>Rhabditina</taxon>
        <taxon>Rhabditomorpha</taxon>
        <taxon>Rhabditoidea</taxon>
        <taxon>Rhabditidae</taxon>
        <taxon>Mesorhabditinae</taxon>
        <taxon>Mesorhabditis</taxon>
    </lineage>
</organism>
<sequence length="90" mass="9975">MSKHCNYQDQQIDCLKNTDLKASELMDCMRKELNLTSALLRKALAIELSVSKLVVDGDLVPTRRPRRLCSPQFQGLGFIVGNAGVALQKA</sequence>
<accession>A0AA36C6A4</accession>
<keyword evidence="2" id="KW-1185">Reference proteome</keyword>
<protein>
    <submittedName>
        <fullName evidence="1">Uncharacterized protein</fullName>
    </submittedName>
</protein>
<dbReference type="Proteomes" id="UP001177023">
    <property type="component" value="Unassembled WGS sequence"/>
</dbReference>
<feature type="non-terminal residue" evidence="1">
    <location>
        <position position="90"/>
    </location>
</feature>
<name>A0AA36C6A4_9BILA</name>
<reference evidence="1" key="1">
    <citation type="submission" date="2023-06" db="EMBL/GenBank/DDBJ databases">
        <authorList>
            <person name="Delattre M."/>
        </authorList>
    </citation>
    <scope>NUCLEOTIDE SEQUENCE</scope>
    <source>
        <strain evidence="1">AF72</strain>
    </source>
</reference>
<proteinExistence type="predicted"/>
<evidence type="ECO:0000313" key="2">
    <source>
        <dbReference type="Proteomes" id="UP001177023"/>
    </source>
</evidence>
<dbReference type="AlphaFoldDB" id="A0AA36C6A4"/>
<evidence type="ECO:0000313" key="1">
    <source>
        <dbReference type="EMBL" id="CAJ0559494.1"/>
    </source>
</evidence>
<comment type="caution">
    <text evidence="1">The sequence shown here is derived from an EMBL/GenBank/DDBJ whole genome shotgun (WGS) entry which is preliminary data.</text>
</comment>